<dbReference type="InterPro" id="IPR027640">
    <property type="entry name" value="Kinesin-like_fam"/>
</dbReference>
<keyword evidence="2 3" id="KW-0067">ATP-binding</keyword>
<dbReference type="GO" id="GO:0051231">
    <property type="term" value="P:spindle elongation"/>
    <property type="evidence" value="ECO:0007669"/>
    <property type="project" value="TreeGrafter"/>
</dbReference>
<reference evidence="7 8" key="1">
    <citation type="journal article" date="2019" name="Nat. Ecol. Evol.">
        <title>Megaphylogeny resolves global patterns of mushroom evolution.</title>
        <authorList>
            <person name="Varga T."/>
            <person name="Krizsan K."/>
            <person name="Foldi C."/>
            <person name="Dima B."/>
            <person name="Sanchez-Garcia M."/>
            <person name="Sanchez-Ramirez S."/>
            <person name="Szollosi G.J."/>
            <person name="Szarkandi J.G."/>
            <person name="Papp V."/>
            <person name="Albert L."/>
            <person name="Andreopoulos W."/>
            <person name="Angelini C."/>
            <person name="Antonin V."/>
            <person name="Barry K.W."/>
            <person name="Bougher N.L."/>
            <person name="Buchanan P."/>
            <person name="Buyck B."/>
            <person name="Bense V."/>
            <person name="Catcheside P."/>
            <person name="Chovatia M."/>
            <person name="Cooper J."/>
            <person name="Damon W."/>
            <person name="Desjardin D."/>
            <person name="Finy P."/>
            <person name="Geml J."/>
            <person name="Haridas S."/>
            <person name="Hughes K."/>
            <person name="Justo A."/>
            <person name="Karasinski D."/>
            <person name="Kautmanova I."/>
            <person name="Kiss B."/>
            <person name="Kocsube S."/>
            <person name="Kotiranta H."/>
            <person name="LaButti K.M."/>
            <person name="Lechner B.E."/>
            <person name="Liimatainen K."/>
            <person name="Lipzen A."/>
            <person name="Lukacs Z."/>
            <person name="Mihaltcheva S."/>
            <person name="Morgado L.N."/>
            <person name="Niskanen T."/>
            <person name="Noordeloos M.E."/>
            <person name="Ohm R.A."/>
            <person name="Ortiz-Santana B."/>
            <person name="Ovrebo C."/>
            <person name="Racz N."/>
            <person name="Riley R."/>
            <person name="Savchenko A."/>
            <person name="Shiryaev A."/>
            <person name="Soop K."/>
            <person name="Spirin V."/>
            <person name="Szebenyi C."/>
            <person name="Tomsovsky M."/>
            <person name="Tulloss R.E."/>
            <person name="Uehling J."/>
            <person name="Grigoriev I.V."/>
            <person name="Vagvolgyi C."/>
            <person name="Papp T."/>
            <person name="Martin F.M."/>
            <person name="Miettinen O."/>
            <person name="Hibbett D.S."/>
            <person name="Nagy L.G."/>
        </authorList>
    </citation>
    <scope>NUCLEOTIDE SEQUENCE [LARGE SCALE GENOMIC DNA]</scope>
    <source>
        <strain evidence="7 8">CBS 166.37</strain>
    </source>
</reference>
<dbReference type="Gene3D" id="3.40.850.10">
    <property type="entry name" value="Kinesin motor domain"/>
    <property type="match status" value="1"/>
</dbReference>
<keyword evidence="1 3" id="KW-0547">Nucleotide-binding</keyword>
<dbReference type="InterPro" id="IPR027417">
    <property type="entry name" value="P-loop_NTPase"/>
</dbReference>
<feature type="binding site" evidence="3">
    <location>
        <begin position="159"/>
        <end position="166"/>
    </location>
    <ligand>
        <name>ATP</name>
        <dbReference type="ChEBI" id="CHEBI:30616"/>
    </ligand>
</feature>
<dbReference type="SUPFAM" id="SSF52540">
    <property type="entry name" value="P-loop containing nucleoside triphosphate hydrolases"/>
    <property type="match status" value="1"/>
</dbReference>
<dbReference type="PANTHER" id="PTHR47969:SF29">
    <property type="entry name" value="KINESIN-LIKE PROTEIN"/>
    <property type="match status" value="1"/>
</dbReference>
<evidence type="ECO:0000256" key="3">
    <source>
        <dbReference type="PROSITE-ProRule" id="PRU00283"/>
    </source>
</evidence>
<comment type="similarity">
    <text evidence="3 4">Belongs to the TRAFAC class myosin-kinesin ATPase superfamily. Kinesin family.</text>
</comment>
<sequence>MSLSATQISASLPRIRELLDNWKSSPSVESKEKGNEPKQATTTGREVIVAFRTRPTLSWEAAMLAEQVRMTSDQQIEKDQEESLLCSGITMVDQNPGVTVAHVPTMKWNGPAITHKVFDSDLAFGPRVSTEEIFQKTIEAQDMIPLVLSGGVACVLAYGQTGAGKTYTMTSLETFVARSLFENATKLGAEMQSQVPQNTSDVFEITTTFVEIVGKSVYDLGGEHNADGDRKPVSIGEDKLGKVRPDLISSRVTTAAELEAVIERCLSHRRSAATTRNAASSRSHAILNIRVKNLLIPELEDGEFFLVDLAGSERYEDRKAHSAELMEQSKENNKSLLALKECVRSRAKAAAEDGFVHIPYRSSRLTWVLKAIFDMEETRPSKTLVIAHVSPHIQDVSHSVNTLTYAAPFRILPPRRAPAPYDAEDPRTWGNKSTITWLRDAFKEQKKLRRENEWRRQDADARLQGKCLHPLMPFQNTQDCIIDLESFCPDPQGGTFLARMYGAEWVQKCLKHRNSALGVDEDALVFAIQQDGLSVYLDFAQLLVIARTKSRNAVMKNRRVVEHTPDDYEPPQKTLVERMAEDDRFEYQSQYTDDRIRVIARGWMEKGHPSTTVYMDVYKATVADFLKAKAEAQAAGDDKTKDAEDNIVEYISFADIVV</sequence>
<dbReference type="GO" id="GO:0003777">
    <property type="term" value="F:microtubule motor activity"/>
    <property type="evidence" value="ECO:0007669"/>
    <property type="project" value="InterPro"/>
</dbReference>
<dbReference type="SMART" id="SM00129">
    <property type="entry name" value="KISc"/>
    <property type="match status" value="1"/>
</dbReference>
<evidence type="ECO:0000256" key="2">
    <source>
        <dbReference type="ARBA" id="ARBA00022840"/>
    </source>
</evidence>
<dbReference type="PROSITE" id="PS50067">
    <property type="entry name" value="KINESIN_MOTOR_2"/>
    <property type="match status" value="1"/>
</dbReference>
<keyword evidence="7" id="KW-0378">Hydrolase</keyword>
<dbReference type="GO" id="GO:0007018">
    <property type="term" value="P:microtubule-based movement"/>
    <property type="evidence" value="ECO:0007669"/>
    <property type="project" value="InterPro"/>
</dbReference>
<dbReference type="GO" id="GO:0016787">
    <property type="term" value="F:hydrolase activity"/>
    <property type="evidence" value="ECO:0007669"/>
    <property type="project" value="UniProtKB-KW"/>
</dbReference>
<dbReference type="PRINTS" id="PR00380">
    <property type="entry name" value="KINESINHEAVY"/>
</dbReference>
<feature type="region of interest" description="Disordered" evidence="5">
    <location>
        <begin position="23"/>
        <end position="44"/>
    </location>
</feature>
<keyword evidence="4" id="KW-0493">Microtubule</keyword>
<evidence type="ECO:0000259" key="6">
    <source>
        <dbReference type="PROSITE" id="PS50067"/>
    </source>
</evidence>
<dbReference type="GO" id="GO:0005875">
    <property type="term" value="C:microtubule associated complex"/>
    <property type="evidence" value="ECO:0007669"/>
    <property type="project" value="TreeGrafter"/>
</dbReference>
<proteinExistence type="inferred from homology"/>
<organism evidence="7 8">
    <name type="scientific">Crucibulum laeve</name>
    <dbReference type="NCBI Taxonomy" id="68775"/>
    <lineage>
        <taxon>Eukaryota</taxon>
        <taxon>Fungi</taxon>
        <taxon>Dikarya</taxon>
        <taxon>Basidiomycota</taxon>
        <taxon>Agaricomycotina</taxon>
        <taxon>Agaricomycetes</taxon>
        <taxon>Agaricomycetidae</taxon>
        <taxon>Agaricales</taxon>
        <taxon>Agaricineae</taxon>
        <taxon>Nidulariaceae</taxon>
        <taxon>Crucibulum</taxon>
    </lineage>
</organism>
<gene>
    <name evidence="7" type="ORF">BDQ12DRAFT_690964</name>
</gene>
<dbReference type="InterPro" id="IPR036961">
    <property type="entry name" value="Kinesin_motor_dom_sf"/>
</dbReference>
<evidence type="ECO:0000313" key="7">
    <source>
        <dbReference type="EMBL" id="TFK33530.1"/>
    </source>
</evidence>
<dbReference type="GO" id="GO:0008017">
    <property type="term" value="F:microtubule binding"/>
    <property type="evidence" value="ECO:0007669"/>
    <property type="project" value="InterPro"/>
</dbReference>
<dbReference type="GO" id="GO:0005524">
    <property type="term" value="F:ATP binding"/>
    <property type="evidence" value="ECO:0007669"/>
    <property type="project" value="UniProtKB-UniRule"/>
</dbReference>
<name>A0A5C3LKZ7_9AGAR</name>
<dbReference type="InterPro" id="IPR019821">
    <property type="entry name" value="Kinesin_motor_CS"/>
</dbReference>
<keyword evidence="3 4" id="KW-0505">Motor protein</keyword>
<protein>
    <recommendedName>
        <fullName evidence="4">Kinesin-like protein</fullName>
    </recommendedName>
</protein>
<evidence type="ECO:0000256" key="1">
    <source>
        <dbReference type="ARBA" id="ARBA00022741"/>
    </source>
</evidence>
<dbReference type="GO" id="GO:0005874">
    <property type="term" value="C:microtubule"/>
    <property type="evidence" value="ECO:0007669"/>
    <property type="project" value="UniProtKB-KW"/>
</dbReference>
<evidence type="ECO:0000313" key="8">
    <source>
        <dbReference type="Proteomes" id="UP000308652"/>
    </source>
</evidence>
<accession>A0A5C3LKZ7</accession>
<evidence type="ECO:0000256" key="4">
    <source>
        <dbReference type="RuleBase" id="RU000394"/>
    </source>
</evidence>
<dbReference type="InterPro" id="IPR001752">
    <property type="entry name" value="Kinesin_motor_dom"/>
</dbReference>
<dbReference type="PROSITE" id="PS00411">
    <property type="entry name" value="KINESIN_MOTOR_1"/>
    <property type="match status" value="1"/>
</dbReference>
<feature type="domain" description="Kinesin motor" evidence="6">
    <location>
        <begin position="46"/>
        <end position="412"/>
    </location>
</feature>
<dbReference type="STRING" id="68775.A0A5C3LKZ7"/>
<dbReference type="GO" id="GO:0007052">
    <property type="term" value="P:mitotic spindle organization"/>
    <property type="evidence" value="ECO:0007669"/>
    <property type="project" value="TreeGrafter"/>
</dbReference>
<dbReference type="OrthoDB" id="3176171at2759"/>
<dbReference type="Pfam" id="PF00225">
    <property type="entry name" value="Kinesin"/>
    <property type="match status" value="1"/>
</dbReference>
<keyword evidence="8" id="KW-1185">Reference proteome</keyword>
<dbReference type="EMBL" id="ML213646">
    <property type="protein sequence ID" value="TFK33530.1"/>
    <property type="molecule type" value="Genomic_DNA"/>
</dbReference>
<dbReference type="AlphaFoldDB" id="A0A5C3LKZ7"/>
<dbReference type="PANTHER" id="PTHR47969">
    <property type="entry name" value="CHROMOSOME-ASSOCIATED KINESIN KIF4A-RELATED"/>
    <property type="match status" value="1"/>
</dbReference>
<evidence type="ECO:0000256" key="5">
    <source>
        <dbReference type="SAM" id="MobiDB-lite"/>
    </source>
</evidence>
<dbReference type="Proteomes" id="UP000308652">
    <property type="component" value="Unassembled WGS sequence"/>
</dbReference>